<dbReference type="AlphaFoldDB" id="R7Q937"/>
<dbReference type="EMBL" id="HG001685">
    <property type="protein sequence ID" value="CDF34328.1"/>
    <property type="molecule type" value="Genomic_DNA"/>
</dbReference>
<keyword evidence="2" id="KW-1185">Reference proteome</keyword>
<dbReference type="KEGG" id="ccp:CHC_T00002761001"/>
<organism evidence="1 2">
    <name type="scientific">Chondrus crispus</name>
    <name type="common">Carrageen Irish moss</name>
    <name type="synonym">Polymorpha crispa</name>
    <dbReference type="NCBI Taxonomy" id="2769"/>
    <lineage>
        <taxon>Eukaryota</taxon>
        <taxon>Rhodophyta</taxon>
        <taxon>Florideophyceae</taxon>
        <taxon>Rhodymeniophycidae</taxon>
        <taxon>Gigartinales</taxon>
        <taxon>Gigartinaceae</taxon>
        <taxon>Chondrus</taxon>
    </lineage>
</organism>
<sequence>MHEGNAKFISSIASVVLDGAPVRRTGSFKIGRREFSTTSISDGHFKPS</sequence>
<name>R7Q937_CHOCR</name>
<dbReference type="GeneID" id="17321858"/>
<evidence type="ECO:0000313" key="2">
    <source>
        <dbReference type="Proteomes" id="UP000012073"/>
    </source>
</evidence>
<proteinExistence type="predicted"/>
<evidence type="ECO:0000313" key="1">
    <source>
        <dbReference type="EMBL" id="CDF34328.1"/>
    </source>
</evidence>
<protein>
    <submittedName>
        <fullName evidence="1">Uncharacterized protein</fullName>
    </submittedName>
</protein>
<dbReference type="Proteomes" id="UP000012073">
    <property type="component" value="Unassembled WGS sequence"/>
</dbReference>
<reference evidence="2" key="1">
    <citation type="journal article" date="2013" name="Proc. Natl. Acad. Sci. U.S.A.">
        <title>Genome structure and metabolic features in the red seaweed Chondrus crispus shed light on evolution of the Archaeplastida.</title>
        <authorList>
            <person name="Collen J."/>
            <person name="Porcel B."/>
            <person name="Carre W."/>
            <person name="Ball S.G."/>
            <person name="Chaparro C."/>
            <person name="Tonon T."/>
            <person name="Barbeyron T."/>
            <person name="Michel G."/>
            <person name="Noel B."/>
            <person name="Valentin K."/>
            <person name="Elias M."/>
            <person name="Artiguenave F."/>
            <person name="Arun A."/>
            <person name="Aury J.M."/>
            <person name="Barbosa-Neto J.F."/>
            <person name="Bothwell J.H."/>
            <person name="Bouget F.Y."/>
            <person name="Brillet L."/>
            <person name="Cabello-Hurtado F."/>
            <person name="Capella-Gutierrez S."/>
            <person name="Charrier B."/>
            <person name="Cladiere L."/>
            <person name="Cock J.M."/>
            <person name="Coelho S.M."/>
            <person name="Colleoni C."/>
            <person name="Czjzek M."/>
            <person name="Da Silva C."/>
            <person name="Delage L."/>
            <person name="Denoeud F."/>
            <person name="Deschamps P."/>
            <person name="Dittami S.M."/>
            <person name="Gabaldon T."/>
            <person name="Gachon C.M."/>
            <person name="Groisillier A."/>
            <person name="Herve C."/>
            <person name="Jabbari K."/>
            <person name="Katinka M."/>
            <person name="Kloareg B."/>
            <person name="Kowalczyk N."/>
            <person name="Labadie K."/>
            <person name="Leblanc C."/>
            <person name="Lopez P.J."/>
            <person name="McLachlan D.H."/>
            <person name="Meslet-Cladiere L."/>
            <person name="Moustafa A."/>
            <person name="Nehr Z."/>
            <person name="Nyvall Collen P."/>
            <person name="Panaud O."/>
            <person name="Partensky F."/>
            <person name="Poulain J."/>
            <person name="Rensing S.A."/>
            <person name="Rousvoal S."/>
            <person name="Samson G."/>
            <person name="Symeonidi A."/>
            <person name="Weissenbach J."/>
            <person name="Zambounis A."/>
            <person name="Wincker P."/>
            <person name="Boyen C."/>
        </authorList>
    </citation>
    <scope>NUCLEOTIDE SEQUENCE [LARGE SCALE GENOMIC DNA]</scope>
    <source>
        <strain evidence="2">cv. Stackhouse</strain>
    </source>
</reference>
<dbReference type="Gramene" id="CDF34328">
    <property type="protein sequence ID" value="CDF34328"/>
    <property type="gene ID" value="CHC_T00002761001"/>
</dbReference>
<dbReference type="RefSeq" id="XP_005714147.1">
    <property type="nucleotide sequence ID" value="XM_005714090.1"/>
</dbReference>
<gene>
    <name evidence="1" type="ORF">CHC_T00002761001</name>
</gene>
<accession>R7Q937</accession>